<reference evidence="4" key="1">
    <citation type="journal article" date="2020" name="mSystems">
        <title>Genome- and Community-Level Interaction Insights into Carbon Utilization and Element Cycling Functions of Hydrothermarchaeota in Hydrothermal Sediment.</title>
        <authorList>
            <person name="Zhou Z."/>
            <person name="Liu Y."/>
            <person name="Xu W."/>
            <person name="Pan J."/>
            <person name="Luo Z.H."/>
            <person name="Li M."/>
        </authorList>
    </citation>
    <scope>NUCLEOTIDE SEQUENCE [LARGE SCALE GENOMIC DNA]</scope>
    <source>
        <strain evidence="4">SpSt-754</strain>
    </source>
</reference>
<feature type="modified residue" description="N6-(pyridoxal phosphate)lysine" evidence="2">
    <location>
        <position position="187"/>
    </location>
</feature>
<protein>
    <submittedName>
        <fullName evidence="4">DegT/DnrJ/EryC1/StrS aminotransferase family protein</fullName>
    </submittedName>
</protein>
<comment type="caution">
    <text evidence="4">The sequence shown here is derived from an EMBL/GenBank/DDBJ whole genome shotgun (WGS) entry which is preliminary data.</text>
</comment>
<comment type="similarity">
    <text evidence="3">Belongs to the DegT/DnrJ/EryC1 family.</text>
</comment>
<dbReference type="SUPFAM" id="SSF53383">
    <property type="entry name" value="PLP-dependent transferases"/>
    <property type="match status" value="1"/>
</dbReference>
<evidence type="ECO:0000256" key="2">
    <source>
        <dbReference type="PIRSR" id="PIRSR000390-2"/>
    </source>
</evidence>
<dbReference type="GO" id="GO:0030170">
    <property type="term" value="F:pyridoxal phosphate binding"/>
    <property type="evidence" value="ECO:0007669"/>
    <property type="project" value="TreeGrafter"/>
</dbReference>
<keyword evidence="4" id="KW-0808">Transferase</keyword>
<dbReference type="InterPro" id="IPR000653">
    <property type="entry name" value="DegT/StrS_aminotransferase"/>
</dbReference>
<dbReference type="PANTHER" id="PTHR30244:SF34">
    <property type="entry name" value="DTDP-4-AMINO-4,6-DIDEOXYGALACTOSE TRANSAMINASE"/>
    <property type="match status" value="1"/>
</dbReference>
<evidence type="ECO:0000256" key="3">
    <source>
        <dbReference type="RuleBase" id="RU004508"/>
    </source>
</evidence>
<accession>A0A7V3KNG7</accession>
<dbReference type="PANTHER" id="PTHR30244">
    <property type="entry name" value="TRANSAMINASE"/>
    <property type="match status" value="1"/>
</dbReference>
<dbReference type="GO" id="GO:0000271">
    <property type="term" value="P:polysaccharide biosynthetic process"/>
    <property type="evidence" value="ECO:0007669"/>
    <property type="project" value="TreeGrafter"/>
</dbReference>
<evidence type="ECO:0000256" key="1">
    <source>
        <dbReference type="PIRSR" id="PIRSR000390-1"/>
    </source>
</evidence>
<dbReference type="Gene3D" id="3.40.640.10">
    <property type="entry name" value="Type I PLP-dependent aspartate aminotransferase-like (Major domain)"/>
    <property type="match status" value="1"/>
</dbReference>
<dbReference type="InterPro" id="IPR015424">
    <property type="entry name" value="PyrdxlP-dep_Trfase"/>
</dbReference>
<name>A0A7V3KNG7_UNCW3</name>
<dbReference type="InterPro" id="IPR015422">
    <property type="entry name" value="PyrdxlP-dep_Trfase_small"/>
</dbReference>
<keyword evidence="2 3" id="KW-0663">Pyridoxal phosphate</keyword>
<gene>
    <name evidence="4" type="ORF">ENV38_03385</name>
</gene>
<keyword evidence="4" id="KW-0032">Aminotransferase</keyword>
<organism evidence="4">
    <name type="scientific">candidate division WOR-3 bacterium</name>
    <dbReference type="NCBI Taxonomy" id="2052148"/>
    <lineage>
        <taxon>Bacteria</taxon>
        <taxon>Bacteria division WOR-3</taxon>
    </lineage>
</organism>
<dbReference type="CDD" id="cd00616">
    <property type="entry name" value="AHBA_syn"/>
    <property type="match status" value="1"/>
</dbReference>
<dbReference type="InterPro" id="IPR015421">
    <property type="entry name" value="PyrdxlP-dep_Trfase_major"/>
</dbReference>
<dbReference type="Pfam" id="PF01041">
    <property type="entry name" value="DegT_DnrJ_EryC1"/>
    <property type="match status" value="1"/>
</dbReference>
<dbReference type="PIRSF" id="PIRSF000390">
    <property type="entry name" value="PLP_StrS"/>
    <property type="match status" value="1"/>
</dbReference>
<sequence length="382" mass="43487">MTLNKEFKIPLFETYFDESDIESVVSTLRSGWVSLGPKTYELERAFERYFGVNHALFVSSGTAALHLAYISAGIGPDSLVILPSFTYISTLTPLIWMGAKFVFADIQSLKRPVISPETIEKVRGNATHLVYLAYAGFMEGIDEIKAYCEEKGLVLIEDASHCHGSLWKGKRAGNFGLVAGMSLYANKNITTGEGGVILTNDKYVYSRCKSLRSQGISSTSYERYKGLEMDYDIQEIGFTYRPTEIQAALGLSQLSKIEWINRRRRELVGLYRNLLADVSEIIIPFEEYELSGNYIFSIFTKVDRDALRLHLFEHGIQTSIHYKPLHLFSAVQKYYPYKPLPVTEEAYHMQITLPLFPTMKEEWVEYIVKVLKDGIAKYKGNF</sequence>
<evidence type="ECO:0000313" key="4">
    <source>
        <dbReference type="EMBL" id="HGB35929.1"/>
    </source>
</evidence>
<proteinExistence type="inferred from homology"/>
<feature type="active site" description="Proton acceptor" evidence="1">
    <location>
        <position position="187"/>
    </location>
</feature>
<dbReference type="AlphaFoldDB" id="A0A7V3KNG7"/>
<dbReference type="GO" id="GO:0008483">
    <property type="term" value="F:transaminase activity"/>
    <property type="evidence" value="ECO:0007669"/>
    <property type="project" value="UniProtKB-KW"/>
</dbReference>
<dbReference type="Gene3D" id="3.90.1150.10">
    <property type="entry name" value="Aspartate Aminotransferase, domain 1"/>
    <property type="match status" value="1"/>
</dbReference>
<dbReference type="EMBL" id="DTGD01000126">
    <property type="protein sequence ID" value="HGB35929.1"/>
    <property type="molecule type" value="Genomic_DNA"/>
</dbReference>